<sequence>MTRSKGGIEALYVKNEAEYALLVTYLGSVVALFRRAGRPGSDILRNLGHISREDTREPTHADLPTFEFGEPDKSFKTVEVAAAIGAGTVRPLMTIVFGSLVNDFNSSGTVLFSLEITRQLQLVKNGLPETLRIAAVQSLFKLCNSVYYSLHTKLEVNTGHVLNRELQSPVKEAHRKAVMFMALFAFSQIASLLGEFESSMMFTFETKTANGNPEMASV</sequence>
<organism evidence="1 2">
    <name type="scientific">Sclerotinia borealis (strain F-4128)</name>
    <dbReference type="NCBI Taxonomy" id="1432307"/>
    <lineage>
        <taxon>Eukaryota</taxon>
        <taxon>Fungi</taxon>
        <taxon>Dikarya</taxon>
        <taxon>Ascomycota</taxon>
        <taxon>Pezizomycotina</taxon>
        <taxon>Leotiomycetes</taxon>
        <taxon>Helotiales</taxon>
        <taxon>Sclerotiniaceae</taxon>
        <taxon>Sclerotinia</taxon>
    </lineage>
</organism>
<keyword evidence="2" id="KW-1185">Reference proteome</keyword>
<dbReference type="EMBL" id="AYSA01000041">
    <property type="protein sequence ID" value="ESZ98508.1"/>
    <property type="molecule type" value="Genomic_DNA"/>
</dbReference>
<dbReference type="HOGENOM" id="CLU_1267540_0_0_1"/>
<dbReference type="Proteomes" id="UP000019487">
    <property type="component" value="Unassembled WGS sequence"/>
</dbReference>
<comment type="caution">
    <text evidence="1">The sequence shown here is derived from an EMBL/GenBank/DDBJ whole genome shotgun (WGS) entry which is preliminary data.</text>
</comment>
<name>W9CR03_SCLBF</name>
<evidence type="ECO:0000313" key="1">
    <source>
        <dbReference type="EMBL" id="ESZ98508.1"/>
    </source>
</evidence>
<gene>
    <name evidence="1" type="ORF">SBOR_1170</name>
</gene>
<accession>W9CR03</accession>
<proteinExistence type="predicted"/>
<reference evidence="1 2" key="1">
    <citation type="journal article" date="2014" name="Genome Announc.">
        <title>Draft genome sequence of Sclerotinia borealis, a psychrophilic plant pathogenic fungus.</title>
        <authorList>
            <person name="Mardanov A.V."/>
            <person name="Beletsky A.V."/>
            <person name="Kadnikov V.V."/>
            <person name="Ignatov A.N."/>
            <person name="Ravin N.V."/>
        </authorList>
    </citation>
    <scope>NUCLEOTIDE SEQUENCE [LARGE SCALE GENOMIC DNA]</scope>
    <source>
        <strain evidence="2">F-4157</strain>
    </source>
</reference>
<dbReference type="OrthoDB" id="6500128at2759"/>
<protein>
    <submittedName>
        <fullName evidence="1">Uncharacterized protein</fullName>
    </submittedName>
</protein>
<evidence type="ECO:0000313" key="2">
    <source>
        <dbReference type="Proteomes" id="UP000019487"/>
    </source>
</evidence>
<dbReference type="AlphaFoldDB" id="W9CR03"/>